<dbReference type="PRINTS" id="PR00237">
    <property type="entry name" value="GPCRRHODOPSN"/>
</dbReference>
<dbReference type="CDD" id="cd00637">
    <property type="entry name" value="7tm_classA_rhodopsin-like"/>
    <property type="match status" value="1"/>
</dbReference>
<dbReference type="GO" id="GO:0005886">
    <property type="term" value="C:plasma membrane"/>
    <property type="evidence" value="ECO:0007669"/>
    <property type="project" value="TreeGrafter"/>
</dbReference>
<dbReference type="Gene3D" id="1.20.1070.10">
    <property type="entry name" value="Rhodopsin 7-helix transmembrane proteins"/>
    <property type="match status" value="1"/>
</dbReference>
<evidence type="ECO:0000256" key="6">
    <source>
        <dbReference type="ARBA" id="ARBA00023170"/>
    </source>
</evidence>
<evidence type="ECO:0000313" key="10">
    <source>
        <dbReference type="Proteomes" id="UP001152795"/>
    </source>
</evidence>
<dbReference type="GO" id="GO:0004930">
    <property type="term" value="F:G protein-coupled receptor activity"/>
    <property type="evidence" value="ECO:0007669"/>
    <property type="project" value="UniProtKB-KW"/>
</dbReference>
<evidence type="ECO:0000256" key="3">
    <source>
        <dbReference type="ARBA" id="ARBA00022989"/>
    </source>
</evidence>
<keyword evidence="10" id="KW-1185">Reference proteome</keyword>
<dbReference type="AlphaFoldDB" id="A0A6S7HKL5"/>
<evidence type="ECO:0000256" key="8">
    <source>
        <dbReference type="RuleBase" id="RU000688"/>
    </source>
</evidence>
<evidence type="ECO:0000256" key="2">
    <source>
        <dbReference type="ARBA" id="ARBA00022692"/>
    </source>
</evidence>
<keyword evidence="2 8" id="KW-0812">Transmembrane</keyword>
<name>A0A6S7HKL5_PARCT</name>
<dbReference type="InterPro" id="IPR017452">
    <property type="entry name" value="GPCR_Rhodpsn_7TM"/>
</dbReference>
<dbReference type="PANTHER" id="PTHR45695:SF9">
    <property type="entry name" value="LEUCOKININ RECEPTOR"/>
    <property type="match status" value="1"/>
</dbReference>
<dbReference type="EMBL" id="CACRXK020004709">
    <property type="protein sequence ID" value="CAB4003730.1"/>
    <property type="molecule type" value="Genomic_DNA"/>
</dbReference>
<accession>A0A6S7HKL5</accession>
<keyword evidence="3" id="KW-1133">Transmembrane helix</keyword>
<evidence type="ECO:0000256" key="4">
    <source>
        <dbReference type="ARBA" id="ARBA00023040"/>
    </source>
</evidence>
<dbReference type="Pfam" id="PF00001">
    <property type="entry name" value="7tm_1"/>
    <property type="match status" value="1"/>
</dbReference>
<keyword evidence="5" id="KW-0472">Membrane</keyword>
<comment type="similarity">
    <text evidence="8">Belongs to the G-protein coupled receptor 1 family.</text>
</comment>
<evidence type="ECO:0000256" key="1">
    <source>
        <dbReference type="ARBA" id="ARBA00004141"/>
    </source>
</evidence>
<evidence type="ECO:0000256" key="5">
    <source>
        <dbReference type="ARBA" id="ARBA00023136"/>
    </source>
</evidence>
<dbReference type="PROSITE" id="PS00237">
    <property type="entry name" value="G_PROTEIN_RECEP_F1_1"/>
    <property type="match status" value="1"/>
</dbReference>
<gene>
    <name evidence="9" type="ORF">PACLA_8A037595</name>
</gene>
<proteinExistence type="inferred from homology"/>
<dbReference type="PROSITE" id="PS50262">
    <property type="entry name" value="G_PROTEIN_RECEP_F1_2"/>
    <property type="match status" value="1"/>
</dbReference>
<comment type="subcellular location">
    <subcellularLocation>
        <location evidence="1">Membrane</location>
        <topology evidence="1">Multi-pass membrane protein</topology>
    </subcellularLocation>
</comment>
<keyword evidence="7 8" id="KW-0807">Transducer</keyword>
<dbReference type="OrthoDB" id="10053194at2759"/>
<dbReference type="Proteomes" id="UP001152795">
    <property type="component" value="Unassembled WGS sequence"/>
</dbReference>
<sequence>MTVGSLVTTTPAPKNGTQAPDNVREQIVFFQIVCLSIISLVGIIANIAIIKKLMQRKRKSSEYFILNLAMTDLVVCSLCIPLDMYDQLHNTWQYGAFLCKIIWPFQTLFTLVSILNLTAMAIERYRAIMSPFKQRLTHSDLLKAIACVWLLGLCVIAPYIYYLKFDGTECEEHWPYEMSGAYYTLSLLVIDYCIPLTIITYCYGRSGYKLYVNTREFEAVNAGVSNHAQRTRLERNTRIIKIFSFAVLVFLICMLPGDIYWMWKGFGSGSEFRYEKHFKTLSNMMIYSNSCFNPFIFGACNFGCFKGRFSWSSRRKLKIQRLVSVNSLSVVSNGRGKKEKNTSNETPEIDFSELETLRETDI</sequence>
<keyword evidence="4 8" id="KW-0297">G-protein coupled receptor</keyword>
<reference evidence="9" key="1">
    <citation type="submission" date="2020-04" db="EMBL/GenBank/DDBJ databases">
        <authorList>
            <person name="Alioto T."/>
            <person name="Alioto T."/>
            <person name="Gomez Garrido J."/>
        </authorList>
    </citation>
    <scope>NUCLEOTIDE SEQUENCE</scope>
    <source>
        <strain evidence="9">A484AB</strain>
    </source>
</reference>
<keyword evidence="6 8" id="KW-0675">Receptor</keyword>
<dbReference type="PANTHER" id="PTHR45695">
    <property type="entry name" value="LEUCOKININ RECEPTOR-RELATED"/>
    <property type="match status" value="1"/>
</dbReference>
<protein>
    <submittedName>
        <fullName evidence="9">Neuropeptide FF receptor 2-like</fullName>
    </submittedName>
</protein>
<dbReference type="SUPFAM" id="SSF81321">
    <property type="entry name" value="Family A G protein-coupled receptor-like"/>
    <property type="match status" value="1"/>
</dbReference>
<comment type="caution">
    <text evidence="9">The sequence shown here is derived from an EMBL/GenBank/DDBJ whole genome shotgun (WGS) entry which is preliminary data.</text>
</comment>
<organism evidence="9 10">
    <name type="scientific">Paramuricea clavata</name>
    <name type="common">Red gorgonian</name>
    <name type="synonym">Violescent sea-whip</name>
    <dbReference type="NCBI Taxonomy" id="317549"/>
    <lineage>
        <taxon>Eukaryota</taxon>
        <taxon>Metazoa</taxon>
        <taxon>Cnidaria</taxon>
        <taxon>Anthozoa</taxon>
        <taxon>Octocorallia</taxon>
        <taxon>Malacalcyonacea</taxon>
        <taxon>Plexauridae</taxon>
        <taxon>Paramuricea</taxon>
    </lineage>
</organism>
<dbReference type="InterPro" id="IPR000276">
    <property type="entry name" value="GPCR_Rhodpsn"/>
</dbReference>
<evidence type="ECO:0000313" key="9">
    <source>
        <dbReference type="EMBL" id="CAB4003730.1"/>
    </source>
</evidence>
<evidence type="ECO:0000256" key="7">
    <source>
        <dbReference type="ARBA" id="ARBA00023224"/>
    </source>
</evidence>